<feature type="compositionally biased region" description="Low complexity" evidence="4">
    <location>
        <begin position="438"/>
        <end position="456"/>
    </location>
</feature>
<comment type="caution">
    <text evidence="5">The sequence shown here is derived from an EMBL/GenBank/DDBJ whole genome shotgun (WGS) entry which is preliminary data.</text>
</comment>
<evidence type="ECO:0000256" key="1">
    <source>
        <dbReference type="ARBA" id="ARBA00004683"/>
    </source>
</evidence>
<feature type="region of interest" description="Disordered" evidence="4">
    <location>
        <begin position="423"/>
        <end position="456"/>
    </location>
</feature>
<keyword evidence="3" id="KW-0583">PHB biosynthesis</keyword>
<dbReference type="GO" id="GO:0042619">
    <property type="term" value="P:poly-hydroxybutyrate biosynthetic process"/>
    <property type="evidence" value="ECO:0007669"/>
    <property type="project" value="UniProtKB-KW"/>
</dbReference>
<sequence>MDSTKNFFDAWVNTQTQLVDSIVDTSKKIQESFNKKEGGSQQASDVYSNWFNQQKGAMDTMLAEIKNKVGDVTPEFLQEWVSTQQKFTENWMTVVKEATENFSTENAGDKHLGNIKKVYEQWNSIYGQLTSQFGKPFSQSSYVPGDFTKDTFGGFVDSSRAYIKMFEIWQPIHKMMQSNTMGVDSLHKMVDMSKYQSVFDSVFHFMNPTKANMIVEQGQKIAEMIKGMTQGLFNDPMQQIAKMMPNGLMDKNFNVLADLNYQFTDQFYKFSNPYFTMIPPSREKEILAIMMRIHEKHVKYYIKSVEMQNLVYVTGQKSIEKVVKDLANRMSESTDPVTYDEFYSQWVNTLEDDMVELFAGNAFSKIQGDLLQIGLQIKTDLDKQMEHYLAPLPVVPRSEVDEMNATIKELKDRVQSLEKALETKAKAPKEAVKKKPATQKATAATKKTTTAAKTTK</sequence>
<protein>
    <recommendedName>
        <fullName evidence="2">Poly(3-hydroxyalkanoate) polymerase subunit PhaE</fullName>
    </recommendedName>
</protein>
<dbReference type="AlphaFoldDB" id="A1ZVL6"/>
<dbReference type="Pfam" id="PF09712">
    <property type="entry name" value="PHA_synth_III_E"/>
    <property type="match status" value="1"/>
</dbReference>
<evidence type="ECO:0000313" key="5">
    <source>
        <dbReference type="EMBL" id="EAY25559.1"/>
    </source>
</evidence>
<proteinExistence type="predicted"/>
<gene>
    <name evidence="5" type="ORF">M23134_00657</name>
</gene>
<dbReference type="RefSeq" id="WP_002702563.1">
    <property type="nucleotide sequence ID" value="NZ_AAWS01000046.1"/>
</dbReference>
<organism evidence="5 6">
    <name type="scientific">Microscilla marina ATCC 23134</name>
    <dbReference type="NCBI Taxonomy" id="313606"/>
    <lineage>
        <taxon>Bacteria</taxon>
        <taxon>Pseudomonadati</taxon>
        <taxon>Bacteroidota</taxon>
        <taxon>Cytophagia</taxon>
        <taxon>Cytophagales</taxon>
        <taxon>Microscillaceae</taxon>
        <taxon>Microscilla</taxon>
    </lineage>
</organism>
<evidence type="ECO:0000256" key="2">
    <source>
        <dbReference type="ARBA" id="ARBA00019066"/>
    </source>
</evidence>
<dbReference type="EMBL" id="AAWS01000046">
    <property type="protein sequence ID" value="EAY25559.1"/>
    <property type="molecule type" value="Genomic_DNA"/>
</dbReference>
<comment type="pathway">
    <text evidence="1">Biopolymer metabolism; poly-(R)-3-hydroxybutanoate biosynthesis.</text>
</comment>
<reference evidence="5 6" key="1">
    <citation type="submission" date="2007-01" db="EMBL/GenBank/DDBJ databases">
        <authorList>
            <person name="Haygood M."/>
            <person name="Podell S."/>
            <person name="Anderson C."/>
            <person name="Hopkinson B."/>
            <person name="Roe K."/>
            <person name="Barbeau K."/>
            <person name="Gaasterland T."/>
            <person name="Ferriera S."/>
            <person name="Johnson J."/>
            <person name="Kravitz S."/>
            <person name="Beeson K."/>
            <person name="Sutton G."/>
            <person name="Rogers Y.-H."/>
            <person name="Friedman R."/>
            <person name="Frazier M."/>
            <person name="Venter J.C."/>
        </authorList>
    </citation>
    <scope>NUCLEOTIDE SEQUENCE [LARGE SCALE GENOMIC DNA]</scope>
    <source>
        <strain evidence="5 6">ATCC 23134</strain>
    </source>
</reference>
<feature type="compositionally biased region" description="Basic and acidic residues" evidence="4">
    <location>
        <begin position="423"/>
        <end position="433"/>
    </location>
</feature>
<keyword evidence="6" id="KW-1185">Reference proteome</keyword>
<dbReference type="eggNOG" id="ENOG50315JT">
    <property type="taxonomic scope" value="Bacteria"/>
</dbReference>
<dbReference type="UniPathway" id="UPA00917"/>
<dbReference type="OrthoDB" id="978367at2"/>
<name>A1ZVL6_MICM2</name>
<evidence type="ECO:0000256" key="4">
    <source>
        <dbReference type="SAM" id="MobiDB-lite"/>
    </source>
</evidence>
<evidence type="ECO:0000313" key="6">
    <source>
        <dbReference type="Proteomes" id="UP000004095"/>
    </source>
</evidence>
<accession>A1ZVL6</accession>
<dbReference type="Proteomes" id="UP000004095">
    <property type="component" value="Unassembled WGS sequence"/>
</dbReference>
<dbReference type="InterPro" id="IPR010123">
    <property type="entry name" value="PHA_synth_III_E"/>
</dbReference>
<evidence type="ECO:0000256" key="3">
    <source>
        <dbReference type="ARBA" id="ARBA00022752"/>
    </source>
</evidence>